<evidence type="ECO:0000259" key="4">
    <source>
        <dbReference type="PROSITE" id="PS50110"/>
    </source>
</evidence>
<evidence type="ECO:0000256" key="1">
    <source>
        <dbReference type="ARBA" id="ARBA00023125"/>
    </source>
</evidence>
<organism evidence="6">
    <name type="scientific">Rhizobium leguminosarum</name>
    <dbReference type="NCBI Taxonomy" id="384"/>
    <lineage>
        <taxon>Bacteria</taxon>
        <taxon>Pseudomonadati</taxon>
        <taxon>Pseudomonadota</taxon>
        <taxon>Alphaproteobacteria</taxon>
        <taxon>Hyphomicrobiales</taxon>
        <taxon>Rhizobiaceae</taxon>
        <taxon>Rhizobium/Agrobacterium group</taxon>
        <taxon>Rhizobium</taxon>
    </lineage>
</organism>
<keyword evidence="1 3" id="KW-0238">DNA-binding</keyword>
<dbReference type="Pfam" id="PF00486">
    <property type="entry name" value="Trans_reg_C"/>
    <property type="match status" value="1"/>
</dbReference>
<dbReference type="GO" id="GO:0032993">
    <property type="term" value="C:protein-DNA complex"/>
    <property type="evidence" value="ECO:0007669"/>
    <property type="project" value="TreeGrafter"/>
</dbReference>
<dbReference type="CDD" id="cd17574">
    <property type="entry name" value="REC_OmpR"/>
    <property type="match status" value="1"/>
</dbReference>
<dbReference type="Gene3D" id="1.10.10.10">
    <property type="entry name" value="Winged helix-like DNA-binding domain superfamily/Winged helix DNA-binding domain"/>
    <property type="match status" value="1"/>
</dbReference>
<keyword evidence="2" id="KW-0597">Phosphoprotein</keyword>
<sequence length="231" mass="25857">MSNDLVLIIEDEPATRDLMHRYLRREGFRTVDAPNAKIGLEHHQKLKPDLVLLDITLPDQNGYEVLAEIRHLGNTPVILVTGRREVIDELQGFRVGSDDYITKPFHPDVLVARVITVLKRGGYRTANQLIRVGNLIVDYSARTASVNQPTGQKDLNLTLKEFSLIDCLARTPGRVFERSHLIDKCYPGDGPLDRTIDSHMCNLRSKLEAAGASCMLVTVRGVGYRLENSDG</sequence>
<dbReference type="PANTHER" id="PTHR48111">
    <property type="entry name" value="REGULATOR OF RPOS"/>
    <property type="match status" value="1"/>
</dbReference>
<dbReference type="InterPro" id="IPR001789">
    <property type="entry name" value="Sig_transdc_resp-reg_receiver"/>
</dbReference>
<dbReference type="InterPro" id="IPR011006">
    <property type="entry name" value="CheY-like_superfamily"/>
</dbReference>
<dbReference type="GO" id="GO:0006355">
    <property type="term" value="P:regulation of DNA-templated transcription"/>
    <property type="evidence" value="ECO:0007669"/>
    <property type="project" value="InterPro"/>
</dbReference>
<dbReference type="AlphaFoldDB" id="A0A179C0F8"/>
<dbReference type="GO" id="GO:0000156">
    <property type="term" value="F:phosphorelay response regulator activity"/>
    <property type="evidence" value="ECO:0007669"/>
    <property type="project" value="TreeGrafter"/>
</dbReference>
<dbReference type="InterPro" id="IPR039420">
    <property type="entry name" value="WalR-like"/>
</dbReference>
<proteinExistence type="predicted"/>
<feature type="DNA-binding region" description="OmpR/PhoB-type" evidence="3">
    <location>
        <begin position="127"/>
        <end position="228"/>
    </location>
</feature>
<feature type="domain" description="OmpR/PhoB-type" evidence="5">
    <location>
        <begin position="127"/>
        <end position="228"/>
    </location>
</feature>
<evidence type="ECO:0000256" key="3">
    <source>
        <dbReference type="PROSITE-ProRule" id="PRU01091"/>
    </source>
</evidence>
<dbReference type="GO" id="GO:0005829">
    <property type="term" value="C:cytosol"/>
    <property type="evidence" value="ECO:0007669"/>
    <property type="project" value="TreeGrafter"/>
</dbReference>
<evidence type="ECO:0000313" key="6">
    <source>
        <dbReference type="EMBL" id="OAP97085.1"/>
    </source>
</evidence>
<dbReference type="PANTHER" id="PTHR48111:SF59">
    <property type="entry name" value="TRANSCRIPTIONAL REGULATORY PROTEIN BAER"/>
    <property type="match status" value="1"/>
</dbReference>
<dbReference type="EMBL" id="LWBS01000014">
    <property type="protein sequence ID" value="OAP97085.1"/>
    <property type="molecule type" value="Genomic_DNA"/>
</dbReference>
<dbReference type="PROSITE" id="PS51755">
    <property type="entry name" value="OMPR_PHOB"/>
    <property type="match status" value="1"/>
</dbReference>
<dbReference type="GO" id="GO:0000976">
    <property type="term" value="F:transcription cis-regulatory region binding"/>
    <property type="evidence" value="ECO:0007669"/>
    <property type="project" value="TreeGrafter"/>
</dbReference>
<evidence type="ECO:0000256" key="2">
    <source>
        <dbReference type="PROSITE-ProRule" id="PRU00169"/>
    </source>
</evidence>
<reference evidence="6" key="1">
    <citation type="submission" date="2016-04" db="EMBL/GenBank/DDBJ databases">
        <title>Fast-growing isolate from the root nodules of Vavilovia formosa.</title>
        <authorList>
            <person name="Kimeklis A."/>
            <person name="Safronova V."/>
            <person name="Belimov A."/>
            <person name="Andronov E."/>
        </authorList>
    </citation>
    <scope>NUCLEOTIDE SEQUENCE [LARGE SCALE GENOMIC DNA]</scope>
    <source>
        <strain evidence="6">Vaf-46</strain>
    </source>
</reference>
<comment type="caution">
    <text evidence="6">The sequence shown here is derived from an EMBL/GenBank/DDBJ whole genome shotgun (WGS) entry which is preliminary data.</text>
</comment>
<dbReference type="SUPFAM" id="SSF52172">
    <property type="entry name" value="CheY-like"/>
    <property type="match status" value="1"/>
</dbReference>
<dbReference type="PROSITE" id="PS50110">
    <property type="entry name" value="RESPONSE_REGULATORY"/>
    <property type="match status" value="1"/>
</dbReference>
<dbReference type="InterPro" id="IPR016032">
    <property type="entry name" value="Sig_transdc_resp-reg_C-effctor"/>
</dbReference>
<dbReference type="Pfam" id="PF00072">
    <property type="entry name" value="Response_reg"/>
    <property type="match status" value="1"/>
</dbReference>
<protein>
    <submittedName>
        <fullName evidence="6">DNA-binding response regulator</fullName>
    </submittedName>
</protein>
<gene>
    <name evidence="6" type="ORF">A4U53_37040</name>
</gene>
<dbReference type="CDD" id="cd00383">
    <property type="entry name" value="trans_reg_C"/>
    <property type="match status" value="1"/>
</dbReference>
<dbReference type="Gene3D" id="3.40.50.2300">
    <property type="match status" value="1"/>
</dbReference>
<name>A0A179C0F8_RHILE</name>
<evidence type="ECO:0000259" key="5">
    <source>
        <dbReference type="PROSITE" id="PS51755"/>
    </source>
</evidence>
<feature type="domain" description="Response regulatory" evidence="4">
    <location>
        <begin position="5"/>
        <end position="118"/>
    </location>
</feature>
<dbReference type="InterPro" id="IPR036388">
    <property type="entry name" value="WH-like_DNA-bd_sf"/>
</dbReference>
<dbReference type="SMART" id="SM00448">
    <property type="entry name" value="REC"/>
    <property type="match status" value="1"/>
</dbReference>
<dbReference type="SMART" id="SM00862">
    <property type="entry name" value="Trans_reg_C"/>
    <property type="match status" value="1"/>
</dbReference>
<dbReference type="InterPro" id="IPR001867">
    <property type="entry name" value="OmpR/PhoB-type_DNA-bd"/>
</dbReference>
<feature type="modified residue" description="4-aspartylphosphate" evidence="2">
    <location>
        <position position="54"/>
    </location>
</feature>
<accession>A0A179C0F8</accession>
<dbReference type="Gene3D" id="6.10.250.690">
    <property type="match status" value="1"/>
</dbReference>
<dbReference type="SUPFAM" id="SSF46894">
    <property type="entry name" value="C-terminal effector domain of the bipartite response regulators"/>
    <property type="match status" value="1"/>
</dbReference>